<evidence type="ECO:0000256" key="6">
    <source>
        <dbReference type="SAM" id="Phobius"/>
    </source>
</evidence>
<dbReference type="InterPro" id="IPR011701">
    <property type="entry name" value="MFS"/>
</dbReference>
<feature type="transmembrane region" description="Helical" evidence="6">
    <location>
        <begin position="147"/>
        <end position="167"/>
    </location>
</feature>
<feature type="transmembrane region" description="Helical" evidence="6">
    <location>
        <begin position="312"/>
        <end position="333"/>
    </location>
</feature>
<dbReference type="CDD" id="cd06173">
    <property type="entry name" value="MFS_MefA_like"/>
    <property type="match status" value="1"/>
</dbReference>
<feature type="transmembrane region" description="Helical" evidence="6">
    <location>
        <begin position="173"/>
        <end position="192"/>
    </location>
</feature>
<evidence type="ECO:0000256" key="3">
    <source>
        <dbReference type="ARBA" id="ARBA00022692"/>
    </source>
</evidence>
<dbReference type="SUPFAM" id="SSF103473">
    <property type="entry name" value="MFS general substrate transporter"/>
    <property type="match status" value="1"/>
</dbReference>
<keyword evidence="4 6" id="KW-1133">Transmembrane helix</keyword>
<feature type="transmembrane region" description="Helical" evidence="6">
    <location>
        <begin position="399"/>
        <end position="419"/>
    </location>
</feature>
<dbReference type="InterPro" id="IPR036259">
    <property type="entry name" value="MFS_trans_sf"/>
</dbReference>
<evidence type="ECO:0000313" key="7">
    <source>
        <dbReference type="EMBL" id="UWP60762.1"/>
    </source>
</evidence>
<dbReference type="Gene3D" id="1.20.1250.20">
    <property type="entry name" value="MFS general substrate transporter like domains"/>
    <property type="match status" value="1"/>
</dbReference>
<keyword evidence="5 6" id="KW-0472">Membrane</keyword>
<proteinExistence type="predicted"/>
<dbReference type="PANTHER" id="PTHR23513:SF11">
    <property type="entry name" value="STAPHYLOFERRIN A TRANSPORTER"/>
    <property type="match status" value="1"/>
</dbReference>
<reference evidence="7" key="1">
    <citation type="journal article" date="2022" name="Cell">
        <title>Design, construction, and in vivo augmentation of a complex gut microbiome.</title>
        <authorList>
            <person name="Cheng A.G."/>
            <person name="Ho P.Y."/>
            <person name="Aranda-Diaz A."/>
            <person name="Jain S."/>
            <person name="Yu F.B."/>
            <person name="Meng X."/>
            <person name="Wang M."/>
            <person name="Iakiviak M."/>
            <person name="Nagashima K."/>
            <person name="Zhao A."/>
            <person name="Murugkar P."/>
            <person name="Patil A."/>
            <person name="Atabakhsh K."/>
            <person name="Weakley A."/>
            <person name="Yan J."/>
            <person name="Brumbaugh A.R."/>
            <person name="Higginbottom S."/>
            <person name="Dimas A."/>
            <person name="Shiver A.L."/>
            <person name="Deutschbauer A."/>
            <person name="Neff N."/>
            <person name="Sonnenburg J.L."/>
            <person name="Huang K.C."/>
            <person name="Fischbach M.A."/>
        </authorList>
    </citation>
    <scope>NUCLEOTIDE SEQUENCE</scope>
    <source>
        <strain evidence="7">DSM 19829</strain>
    </source>
</reference>
<dbReference type="PANTHER" id="PTHR23513">
    <property type="entry name" value="INTEGRAL MEMBRANE EFFLUX PROTEIN-RELATED"/>
    <property type="match status" value="1"/>
</dbReference>
<evidence type="ECO:0000256" key="5">
    <source>
        <dbReference type="ARBA" id="ARBA00023136"/>
    </source>
</evidence>
<name>A0ABY5VK97_9FIRM</name>
<keyword evidence="2" id="KW-1003">Cell membrane</keyword>
<dbReference type="Pfam" id="PF07690">
    <property type="entry name" value="MFS_1"/>
    <property type="match status" value="1"/>
</dbReference>
<feature type="transmembrane region" description="Helical" evidence="6">
    <location>
        <begin position="261"/>
        <end position="281"/>
    </location>
</feature>
<gene>
    <name evidence="7" type="ORF">NQ502_06925</name>
</gene>
<dbReference type="EMBL" id="CP102290">
    <property type="protein sequence ID" value="UWP60762.1"/>
    <property type="molecule type" value="Genomic_DNA"/>
</dbReference>
<dbReference type="RefSeq" id="WP_028530221.1">
    <property type="nucleotide sequence ID" value="NZ_CABLBR010000049.1"/>
</dbReference>
<evidence type="ECO:0000256" key="4">
    <source>
        <dbReference type="ARBA" id="ARBA00022989"/>
    </source>
</evidence>
<organism evidence="7 8">
    <name type="scientific">Ruminococcus gauvreauii</name>
    <dbReference type="NCBI Taxonomy" id="438033"/>
    <lineage>
        <taxon>Bacteria</taxon>
        <taxon>Bacillati</taxon>
        <taxon>Bacillota</taxon>
        <taxon>Clostridia</taxon>
        <taxon>Eubacteriales</taxon>
        <taxon>Oscillospiraceae</taxon>
        <taxon>Ruminococcus</taxon>
    </lineage>
</organism>
<evidence type="ECO:0000256" key="1">
    <source>
        <dbReference type="ARBA" id="ARBA00004651"/>
    </source>
</evidence>
<keyword evidence="3 6" id="KW-0812">Transmembrane</keyword>
<evidence type="ECO:0000256" key="2">
    <source>
        <dbReference type="ARBA" id="ARBA00022475"/>
    </source>
</evidence>
<feature type="transmembrane region" description="Helical" evidence="6">
    <location>
        <begin position="223"/>
        <end position="241"/>
    </location>
</feature>
<accession>A0ABY5VK97</accession>
<dbReference type="Proteomes" id="UP001060164">
    <property type="component" value="Chromosome"/>
</dbReference>
<feature type="transmembrane region" description="Helical" evidence="6">
    <location>
        <begin position="50"/>
        <end position="70"/>
    </location>
</feature>
<protein>
    <submittedName>
        <fullName evidence="7">MFS transporter</fullName>
    </submittedName>
</protein>
<comment type="subcellular location">
    <subcellularLocation>
        <location evidence="1">Cell membrane</location>
        <topology evidence="1">Multi-pass membrane protein</topology>
    </subcellularLocation>
</comment>
<evidence type="ECO:0000313" key="8">
    <source>
        <dbReference type="Proteomes" id="UP001060164"/>
    </source>
</evidence>
<sequence length="434" mass="47308">MKNFKSTFHELKSFLLLWSTQSLSTLGSSMTNFALVIWSYQDKGSALTTALLSVCSYAPYVLMSIFAGAFSDRWNKKVIMLASDTFAAGCTVAVLVLLQTGNLEIWHLYVLNALNGLMNTFQQPAADVTVSLLTPKKHYQKVSGMRTFSSSLTSILTPVIATGLLAFTNIQTVIAVDLTTFGLAFGTLLFGIKVPDMKPAEEGKEKVLQAAKSGLRYLKHNRGILDLILFLAAINLTASMYNAALPAMLLSVDGGGENAYGMVNMVSGLAMLAGSIVATILPIPKSRVRVICNTLLLAMSTENFFLSFGKSLPVWCVGAVLGWISIPVMNANMDVLFRNYIPLTMQGRVYAARNTFQFFSIPVGYALGGFLVDRVFEPFMIGQPADSFWAEAFGRGKGAGAAMLFFALGVLGVVTCLVFRRDPHIWKLEQKKRD</sequence>
<keyword evidence="8" id="KW-1185">Reference proteome</keyword>